<reference evidence="1" key="4">
    <citation type="submission" date="2025-08" db="UniProtKB">
        <authorList>
            <consortium name="Ensembl"/>
        </authorList>
    </citation>
    <scope>IDENTIFICATION</scope>
</reference>
<evidence type="ECO:0000313" key="2">
    <source>
        <dbReference type="Proteomes" id="UP000314983"/>
    </source>
</evidence>
<dbReference type="Proteomes" id="UP000314983">
    <property type="component" value="Chromosome 6"/>
</dbReference>
<dbReference type="Ensembl" id="ENSEEET00000020251.2">
    <property type="protein sequence ID" value="ENSEEEP00000020026.2"/>
    <property type="gene ID" value="ENSEEEG00000009794.2"/>
</dbReference>
<accession>A0A4W4F7T5</accession>
<reference evidence="2" key="1">
    <citation type="journal article" date="2014" name="Science">
        <title>Nonhuman genetics. Genomic basis for the convergent evolution of electric organs.</title>
        <authorList>
            <person name="Gallant J.R."/>
            <person name="Traeger L.L."/>
            <person name="Volkening J.D."/>
            <person name="Moffett H."/>
            <person name="Chen P.H."/>
            <person name="Novina C.D."/>
            <person name="Phillips G.N.Jr."/>
            <person name="Anand R."/>
            <person name="Wells G.B."/>
            <person name="Pinch M."/>
            <person name="Guth R."/>
            <person name="Unguez G.A."/>
            <person name="Albert J.S."/>
            <person name="Zakon H.H."/>
            <person name="Samanta M.P."/>
            <person name="Sussman M.R."/>
        </authorList>
    </citation>
    <scope>NUCLEOTIDE SEQUENCE [LARGE SCALE GENOMIC DNA]</scope>
</reference>
<protein>
    <submittedName>
        <fullName evidence="1">Uncharacterized protein</fullName>
    </submittedName>
</protein>
<name>A0A4W4F7T5_ELEEL</name>
<proteinExistence type="predicted"/>
<sequence length="145" mass="16453">MMKAQEEFISNLHKQTSCLKKVDAVVACDFILGFCYIVSRAGSDLEAKLNTLNCVLATKPTLLVVLHHTLDPDCTVPDSSRWVSRENMITVDCLFHEDQVLQVCKKNTEAFKRAAKWIEEQNTEEENSECCSCCSYLWSLMPTLL</sequence>
<reference evidence="2" key="2">
    <citation type="journal article" date="2017" name="Sci. Adv.">
        <title>A tail of two voltages: Proteomic comparison of the three electric organs of the electric eel.</title>
        <authorList>
            <person name="Traeger L.L."/>
            <person name="Sabat G."/>
            <person name="Barrett-Wilt G.A."/>
            <person name="Wells G.B."/>
            <person name="Sussman M.R."/>
        </authorList>
    </citation>
    <scope>NUCLEOTIDE SEQUENCE [LARGE SCALE GENOMIC DNA]</scope>
</reference>
<organism evidence="1 2">
    <name type="scientific">Electrophorus electricus</name>
    <name type="common">Electric eel</name>
    <name type="synonym">Gymnotus electricus</name>
    <dbReference type="NCBI Taxonomy" id="8005"/>
    <lineage>
        <taxon>Eukaryota</taxon>
        <taxon>Metazoa</taxon>
        <taxon>Chordata</taxon>
        <taxon>Craniata</taxon>
        <taxon>Vertebrata</taxon>
        <taxon>Euteleostomi</taxon>
        <taxon>Actinopterygii</taxon>
        <taxon>Neopterygii</taxon>
        <taxon>Teleostei</taxon>
        <taxon>Ostariophysi</taxon>
        <taxon>Gymnotiformes</taxon>
        <taxon>Gymnotoidei</taxon>
        <taxon>Gymnotidae</taxon>
        <taxon>Electrophorus</taxon>
    </lineage>
</organism>
<dbReference type="AlphaFoldDB" id="A0A4W4F7T5"/>
<dbReference type="PANTHER" id="PTHR34488">
    <property type="entry name" value="SI:CH211-245H14.1-RELATED"/>
    <property type="match status" value="1"/>
</dbReference>
<keyword evidence="2" id="KW-1185">Reference proteome</keyword>
<evidence type="ECO:0000313" key="1">
    <source>
        <dbReference type="Ensembl" id="ENSEEEP00000020026.2"/>
    </source>
</evidence>
<dbReference type="OMA" id="HTFDPNH"/>
<reference evidence="1" key="3">
    <citation type="submission" date="2020-05" db="EMBL/GenBank/DDBJ databases">
        <title>Electrophorus electricus (electric eel) genome, fEleEle1, primary haplotype.</title>
        <authorList>
            <person name="Myers G."/>
            <person name="Meyer A."/>
            <person name="Fedrigo O."/>
            <person name="Formenti G."/>
            <person name="Rhie A."/>
            <person name="Tracey A."/>
            <person name="Sims Y."/>
            <person name="Jarvis E.D."/>
        </authorList>
    </citation>
    <scope>NUCLEOTIDE SEQUENCE [LARGE SCALE GENOMIC DNA]</scope>
</reference>
<dbReference type="GeneTree" id="ENSGT00940000164220"/>
<dbReference type="PANTHER" id="PTHR34488:SF1">
    <property type="entry name" value="SI:CH211-245H14.1-RELATED"/>
    <property type="match status" value="1"/>
</dbReference>
<reference evidence="1" key="5">
    <citation type="submission" date="2025-09" db="UniProtKB">
        <authorList>
            <consortium name="Ensembl"/>
        </authorList>
    </citation>
    <scope>IDENTIFICATION</scope>
</reference>